<evidence type="ECO:0000256" key="1">
    <source>
        <dbReference type="SAM" id="MobiDB-lite"/>
    </source>
</evidence>
<dbReference type="Proteomes" id="UP000008909">
    <property type="component" value="Unassembled WGS sequence"/>
</dbReference>
<accession>G7Y4C7</accession>
<keyword evidence="3" id="KW-1185">Reference proteome</keyword>
<protein>
    <submittedName>
        <fullName evidence="2">Uncharacterized protein</fullName>
    </submittedName>
</protein>
<organism evidence="2 3">
    <name type="scientific">Clonorchis sinensis</name>
    <name type="common">Chinese liver fluke</name>
    <dbReference type="NCBI Taxonomy" id="79923"/>
    <lineage>
        <taxon>Eukaryota</taxon>
        <taxon>Metazoa</taxon>
        <taxon>Spiralia</taxon>
        <taxon>Lophotrochozoa</taxon>
        <taxon>Platyhelminthes</taxon>
        <taxon>Trematoda</taxon>
        <taxon>Digenea</taxon>
        <taxon>Opisthorchiida</taxon>
        <taxon>Opisthorchiata</taxon>
        <taxon>Opisthorchiidae</taxon>
        <taxon>Clonorchis</taxon>
    </lineage>
</organism>
<gene>
    <name evidence="2" type="ORF">CLF_100832</name>
</gene>
<feature type="region of interest" description="Disordered" evidence="1">
    <location>
        <begin position="35"/>
        <end position="70"/>
    </location>
</feature>
<proteinExistence type="predicted"/>
<feature type="region of interest" description="Disordered" evidence="1">
    <location>
        <begin position="157"/>
        <end position="186"/>
    </location>
</feature>
<sequence>MDGWMYNSEVRGPSQFAYRMNGVITVKVSKKFAATSRSEQSGIITPEQEDDRSNESGVNMNKMPIPQNPKCNQDEIIIKDRKQCDYLTRLNLRGPTSPNCTSDHIDLLHAVHEQVDSAKLPDRDDRTAIWVGARHSCYLHIYRALTFKTSKLRKGLGAGRLQPTDRSSCTLGARSRSEEPLKPSHRLGAESQPFGGWLHKNVPVCKRGQYDLTYKRLFSVQRLAVLRRLLFVDLPGMGETLGTELQPVQPAESLQHRSTIATTSKRIEIVKLYYSLGVSATAALRGYKTKHGLIKDLFIVSTITRLIAKFDSTGFVLNFPGKGRKSLSDERAPIVQNAVEQLQSQSTMASSSITQVSQLTDIPRASKRSIIRRHLHLYPYHFNKMALHPTTQTK</sequence>
<reference evidence="2" key="1">
    <citation type="journal article" date="2011" name="Genome Biol.">
        <title>The draft genome of the carcinogenic human liver fluke Clonorchis sinensis.</title>
        <authorList>
            <person name="Wang X."/>
            <person name="Chen W."/>
            <person name="Huang Y."/>
            <person name="Sun J."/>
            <person name="Men J."/>
            <person name="Liu H."/>
            <person name="Luo F."/>
            <person name="Guo L."/>
            <person name="Lv X."/>
            <person name="Deng C."/>
            <person name="Zhou C."/>
            <person name="Fan Y."/>
            <person name="Li X."/>
            <person name="Huang L."/>
            <person name="Hu Y."/>
            <person name="Liang C."/>
            <person name="Hu X."/>
            <person name="Xu J."/>
            <person name="Yu X."/>
        </authorList>
    </citation>
    <scope>NUCLEOTIDE SEQUENCE [LARGE SCALE GENOMIC DNA]</scope>
    <source>
        <strain evidence="2">Henan</strain>
    </source>
</reference>
<evidence type="ECO:0000313" key="2">
    <source>
        <dbReference type="EMBL" id="GAA47813.1"/>
    </source>
</evidence>
<name>G7Y4C7_CLOSI</name>
<dbReference type="EMBL" id="DF142855">
    <property type="protein sequence ID" value="GAA47813.1"/>
    <property type="molecule type" value="Genomic_DNA"/>
</dbReference>
<evidence type="ECO:0000313" key="3">
    <source>
        <dbReference type="Proteomes" id="UP000008909"/>
    </source>
</evidence>
<dbReference type="AlphaFoldDB" id="G7Y4C7"/>
<reference key="2">
    <citation type="submission" date="2011-10" db="EMBL/GenBank/DDBJ databases">
        <title>The genome and transcriptome sequence of Clonorchis sinensis provide insights into the carcinogenic liver fluke.</title>
        <authorList>
            <person name="Wang X."/>
            <person name="Huang Y."/>
            <person name="Chen W."/>
            <person name="Liu H."/>
            <person name="Guo L."/>
            <person name="Chen Y."/>
            <person name="Luo F."/>
            <person name="Zhou W."/>
            <person name="Sun J."/>
            <person name="Mao Q."/>
            <person name="Liang P."/>
            <person name="Zhou C."/>
            <person name="Tian Y."/>
            <person name="Men J."/>
            <person name="Lv X."/>
            <person name="Huang L."/>
            <person name="Zhou J."/>
            <person name="Hu Y."/>
            <person name="Li R."/>
            <person name="Zhang F."/>
            <person name="Lei H."/>
            <person name="Li X."/>
            <person name="Hu X."/>
            <person name="Liang C."/>
            <person name="Xu J."/>
            <person name="Wu Z."/>
            <person name="Yu X."/>
        </authorList>
    </citation>
    <scope>NUCLEOTIDE SEQUENCE</scope>
    <source>
        <strain>Henan</strain>
    </source>
</reference>